<dbReference type="SMART" id="SM00336">
    <property type="entry name" value="BBOX"/>
    <property type="match status" value="2"/>
</dbReference>
<proteinExistence type="predicted"/>
<keyword evidence="8" id="KW-0863">Zinc-finger</keyword>
<keyword evidence="6" id="KW-0804">Transcription</keyword>
<dbReference type="InterPro" id="IPR000315">
    <property type="entry name" value="Znf_B-box"/>
</dbReference>
<evidence type="ECO:0000256" key="1">
    <source>
        <dbReference type="ARBA" id="ARBA00004123"/>
    </source>
</evidence>
<keyword evidence="3" id="KW-0677">Repeat</keyword>
<evidence type="ECO:0000256" key="8">
    <source>
        <dbReference type="PROSITE-ProRule" id="PRU00024"/>
    </source>
</evidence>
<keyword evidence="2" id="KW-0479">Metal-binding</keyword>
<evidence type="ECO:0000313" key="12">
    <source>
        <dbReference type="Proteomes" id="UP000886520"/>
    </source>
</evidence>
<organism evidence="11 12">
    <name type="scientific">Adiantum capillus-veneris</name>
    <name type="common">Maidenhair fern</name>
    <dbReference type="NCBI Taxonomy" id="13818"/>
    <lineage>
        <taxon>Eukaryota</taxon>
        <taxon>Viridiplantae</taxon>
        <taxon>Streptophyta</taxon>
        <taxon>Embryophyta</taxon>
        <taxon>Tracheophyta</taxon>
        <taxon>Polypodiopsida</taxon>
        <taxon>Polypodiidae</taxon>
        <taxon>Polypodiales</taxon>
        <taxon>Pteridineae</taxon>
        <taxon>Pteridaceae</taxon>
        <taxon>Vittarioideae</taxon>
        <taxon>Adiantum</taxon>
    </lineage>
</organism>
<evidence type="ECO:0000256" key="3">
    <source>
        <dbReference type="ARBA" id="ARBA00022737"/>
    </source>
</evidence>
<keyword evidence="5" id="KW-0805">Transcription regulation</keyword>
<accession>A0A9D4UUL1</accession>
<evidence type="ECO:0000259" key="10">
    <source>
        <dbReference type="PROSITE" id="PS50119"/>
    </source>
</evidence>
<keyword evidence="12" id="KW-1185">Reference proteome</keyword>
<protein>
    <recommendedName>
        <fullName evidence="10">B box-type domain-containing protein</fullName>
    </recommendedName>
</protein>
<dbReference type="GO" id="GO:0006355">
    <property type="term" value="P:regulation of DNA-templated transcription"/>
    <property type="evidence" value="ECO:0007669"/>
    <property type="project" value="TreeGrafter"/>
</dbReference>
<dbReference type="AlphaFoldDB" id="A0A9D4UUL1"/>
<evidence type="ECO:0000256" key="9">
    <source>
        <dbReference type="SAM" id="MobiDB-lite"/>
    </source>
</evidence>
<comment type="caution">
    <text evidence="11">The sequence shown here is derived from an EMBL/GenBank/DDBJ whole genome shotgun (WGS) entry which is preliminary data.</text>
</comment>
<evidence type="ECO:0000256" key="4">
    <source>
        <dbReference type="ARBA" id="ARBA00022833"/>
    </source>
</evidence>
<comment type="subcellular location">
    <subcellularLocation>
        <location evidence="1">Nucleus</location>
    </subcellularLocation>
</comment>
<dbReference type="GO" id="GO:0009640">
    <property type="term" value="P:photomorphogenesis"/>
    <property type="evidence" value="ECO:0007669"/>
    <property type="project" value="TreeGrafter"/>
</dbReference>
<dbReference type="PANTHER" id="PTHR31832">
    <property type="entry name" value="B-BOX ZINC FINGER PROTEIN 22"/>
    <property type="match status" value="1"/>
</dbReference>
<dbReference type="GO" id="GO:0005634">
    <property type="term" value="C:nucleus"/>
    <property type="evidence" value="ECO:0007669"/>
    <property type="project" value="UniProtKB-SubCell"/>
</dbReference>
<dbReference type="Proteomes" id="UP000886520">
    <property type="component" value="Chromosome 10"/>
</dbReference>
<gene>
    <name evidence="11" type="ORF">GOP47_0010075</name>
</gene>
<reference evidence="11" key="1">
    <citation type="submission" date="2021-01" db="EMBL/GenBank/DDBJ databases">
        <title>Adiantum capillus-veneris genome.</title>
        <authorList>
            <person name="Fang Y."/>
            <person name="Liao Q."/>
        </authorList>
    </citation>
    <scope>NUCLEOTIDE SEQUENCE</scope>
    <source>
        <strain evidence="11">H3</strain>
        <tissue evidence="11">Leaf</tissue>
    </source>
</reference>
<dbReference type="InterPro" id="IPR051979">
    <property type="entry name" value="B-box_zinc_finger"/>
</dbReference>
<evidence type="ECO:0000256" key="5">
    <source>
        <dbReference type="ARBA" id="ARBA00023015"/>
    </source>
</evidence>
<dbReference type="OrthoDB" id="153872at2759"/>
<feature type="region of interest" description="Disordered" evidence="9">
    <location>
        <begin position="157"/>
        <end position="179"/>
    </location>
</feature>
<dbReference type="EMBL" id="JABFUD020000010">
    <property type="protein sequence ID" value="KAI5074114.1"/>
    <property type="molecule type" value="Genomic_DNA"/>
</dbReference>
<feature type="compositionally biased region" description="Low complexity" evidence="9">
    <location>
        <begin position="164"/>
        <end position="173"/>
    </location>
</feature>
<dbReference type="GO" id="GO:0008270">
    <property type="term" value="F:zinc ion binding"/>
    <property type="evidence" value="ECO:0007669"/>
    <property type="project" value="UniProtKB-KW"/>
</dbReference>
<keyword evidence="4" id="KW-0862">Zinc</keyword>
<evidence type="ECO:0000256" key="6">
    <source>
        <dbReference type="ARBA" id="ARBA00023163"/>
    </source>
</evidence>
<keyword evidence="7" id="KW-0539">Nucleus</keyword>
<name>A0A9D4UUL1_ADICA</name>
<evidence type="ECO:0000256" key="7">
    <source>
        <dbReference type="ARBA" id="ARBA00023242"/>
    </source>
</evidence>
<feature type="domain" description="B box-type" evidence="10">
    <location>
        <begin position="1"/>
        <end position="48"/>
    </location>
</feature>
<dbReference type="PANTHER" id="PTHR31832:SF63">
    <property type="entry name" value="B-BOX ZINC FINGER PROTEIN 23"/>
    <property type="match status" value="1"/>
</dbReference>
<evidence type="ECO:0000256" key="2">
    <source>
        <dbReference type="ARBA" id="ARBA00022723"/>
    </source>
</evidence>
<dbReference type="CDD" id="cd19821">
    <property type="entry name" value="Bbox1_BBX-like"/>
    <property type="match status" value="1"/>
</dbReference>
<dbReference type="InterPro" id="IPR049808">
    <property type="entry name" value="CONSTANS-like_Bbox1"/>
</dbReference>
<feature type="domain" description="B box-type" evidence="10">
    <location>
        <begin position="54"/>
        <end position="101"/>
    </location>
</feature>
<evidence type="ECO:0000313" key="11">
    <source>
        <dbReference type="EMBL" id="KAI5074114.1"/>
    </source>
</evidence>
<dbReference type="Gene3D" id="3.30.160.60">
    <property type="entry name" value="Classic Zinc Finger"/>
    <property type="match status" value="1"/>
</dbReference>
<sequence>MKLLCSVCENAKASIICYSNQEALCSSCNRRVHAARDQLVDCHQHAPLLFDETSERATCDICQEKPSFFFCIEDRALLCRECDDSVHSASALAAKHMRFLLTGIQVQGMSPMSGSPYCRQGKSPAKQSDLVSKKVEPVHGVVATEATTDCRHENHECCNERSASGGKLPSSDSKSSRGKRSAALISSALGAVDPRNGAAKSLRSLYTLTKDGTLISLSSNTNHVTPYKDSECRKEPAAASIAETKLHEPNTTISIWRISATGQLRAPFVAPVLSFIQSSRTGSTLMRSSSSNESSSNDSSYSVIKMPVAVDDVPDDSNMSTSAGADLLPESKGSRIMIGEHDSNMSTTAGADLWPASKGSGIMIGEHNRGPALQDKGLFRVCQYHDVCGQSSSDPIEEGDASIFGLQIEEQPWALELDFMDEHKLYHSEENAFEFDHEMCTFPTGAFKWV</sequence>
<dbReference type="Pfam" id="PF00643">
    <property type="entry name" value="zf-B_box"/>
    <property type="match status" value="1"/>
</dbReference>
<dbReference type="PROSITE" id="PS50119">
    <property type="entry name" value="ZF_BBOX"/>
    <property type="match status" value="2"/>
</dbReference>